<reference evidence="3" key="1">
    <citation type="submission" date="2025-08" db="UniProtKB">
        <authorList>
            <consortium name="RefSeq"/>
        </authorList>
    </citation>
    <scope>IDENTIFICATION</scope>
    <source>
        <strain evidence="3">Aabys</strain>
        <tissue evidence="3">Whole body</tissue>
    </source>
</reference>
<dbReference type="Pfam" id="PF00147">
    <property type="entry name" value="Fibrinogen_C"/>
    <property type="match status" value="1"/>
</dbReference>
<evidence type="ECO:0000259" key="1">
    <source>
        <dbReference type="PROSITE" id="PS51406"/>
    </source>
</evidence>
<dbReference type="InterPro" id="IPR014716">
    <property type="entry name" value="Fibrinogen_a/b/g_C_1"/>
</dbReference>
<keyword evidence="2" id="KW-1185">Reference proteome</keyword>
<dbReference type="InterPro" id="IPR002181">
    <property type="entry name" value="Fibrinogen_a/b/g_C_dom"/>
</dbReference>
<organism evidence="2 3">
    <name type="scientific">Musca domestica</name>
    <name type="common">House fly</name>
    <dbReference type="NCBI Taxonomy" id="7370"/>
    <lineage>
        <taxon>Eukaryota</taxon>
        <taxon>Metazoa</taxon>
        <taxon>Ecdysozoa</taxon>
        <taxon>Arthropoda</taxon>
        <taxon>Hexapoda</taxon>
        <taxon>Insecta</taxon>
        <taxon>Pterygota</taxon>
        <taxon>Neoptera</taxon>
        <taxon>Endopterygota</taxon>
        <taxon>Diptera</taxon>
        <taxon>Brachycera</taxon>
        <taxon>Muscomorpha</taxon>
        <taxon>Muscoidea</taxon>
        <taxon>Muscidae</taxon>
        <taxon>Musca</taxon>
    </lineage>
</organism>
<feature type="domain" description="Fibrinogen C-terminal" evidence="1">
    <location>
        <begin position="1"/>
        <end position="140"/>
    </location>
</feature>
<dbReference type="GeneID" id="131805719"/>
<dbReference type="Gene3D" id="3.90.215.10">
    <property type="entry name" value="Gamma Fibrinogen, chain A, domain 1"/>
    <property type="match status" value="1"/>
</dbReference>
<sequence length="140" mass="16338">MDALHNLTSDGLQHEIVITLKDFDNVQTYARYDNIVIGSEDEQYTLKTLGVYSGNAEDALRHNVDENFTTLDRDNDKHLMNNCAQIFSGPWWYFQCNPGSQLFGPYNSERYNKRIRWSLEKDNNVKFVEVKMKHTGPKIM</sequence>
<name>A0ABM3VHI2_MUSDO</name>
<dbReference type="SUPFAM" id="SSF56496">
    <property type="entry name" value="Fibrinogen C-terminal domain-like"/>
    <property type="match status" value="1"/>
</dbReference>
<dbReference type="PANTHER" id="PTHR19143">
    <property type="entry name" value="FIBRINOGEN/TENASCIN/ANGIOPOEITIN"/>
    <property type="match status" value="1"/>
</dbReference>
<dbReference type="SMART" id="SM00186">
    <property type="entry name" value="FBG"/>
    <property type="match status" value="1"/>
</dbReference>
<evidence type="ECO:0000313" key="2">
    <source>
        <dbReference type="Proteomes" id="UP001652621"/>
    </source>
</evidence>
<evidence type="ECO:0000313" key="3">
    <source>
        <dbReference type="RefSeq" id="XP_058985249.1"/>
    </source>
</evidence>
<dbReference type="PANTHER" id="PTHR19143:SF327">
    <property type="entry name" value="FI21813P1-RELATED"/>
    <property type="match status" value="1"/>
</dbReference>
<gene>
    <name evidence="3" type="primary">LOC131805719</name>
</gene>
<dbReference type="RefSeq" id="XP_058985249.1">
    <property type="nucleotide sequence ID" value="XM_059129266.1"/>
</dbReference>
<proteinExistence type="predicted"/>
<dbReference type="PROSITE" id="PS51406">
    <property type="entry name" value="FIBRINOGEN_C_2"/>
    <property type="match status" value="1"/>
</dbReference>
<protein>
    <submittedName>
        <fullName evidence="3">Ficolin-1-like</fullName>
    </submittedName>
</protein>
<accession>A0ABM3VHI2</accession>
<dbReference type="Proteomes" id="UP001652621">
    <property type="component" value="Unplaced"/>
</dbReference>
<dbReference type="InterPro" id="IPR036056">
    <property type="entry name" value="Fibrinogen-like_C"/>
</dbReference>
<dbReference type="InterPro" id="IPR050373">
    <property type="entry name" value="Fibrinogen_C-term_domain"/>
</dbReference>